<sequence>MQITVQNVKTEVTHVATGYTVTIFEGIRMNCGAITTNRWHRIVELLFLHPTTASRHDKSLGSQKYREISITCSGALVPRLYVTMIMSVTIKFRTTTSSKGTKSVLSRMNEVLSGGHTSTVLCVDVKKDGSNIASGGEGGQICLWSTSGTLIHKYVNLNTDCGSICFSKEKENMLYSSFDDKICVFDLKNFSEPVETFNVNQDEVNQIVLDEKEKFLAACDDSGEIKILDIQEKRLYKTLRHKHTNICSSVCFRPRKPWEIITGGLDSKLIHWDFSRPKCLNQFNMQEMQNGNSDAEAYMVNPPFIHNLASSSDGHYLACALENGLVSLFDTSRKNIRELFSLHAHSQGTSQVHFVSDSCLVSGGNDCCVVLWDLEKSNDEEAALNVNDSNGAGPLTNGHTHPQEQRNENVSSACKVLEIQHSSKVNWMKPFEKNGVRKLAVADQTSNITILSLQ</sequence>
<keyword evidence="2" id="KW-0677">Repeat</keyword>
<organism evidence="5 6">
    <name type="scientific">Mizuhopecten yessoensis</name>
    <name type="common">Japanese scallop</name>
    <name type="synonym">Patinopecten yessoensis</name>
    <dbReference type="NCBI Taxonomy" id="6573"/>
    <lineage>
        <taxon>Eukaryota</taxon>
        <taxon>Metazoa</taxon>
        <taxon>Spiralia</taxon>
        <taxon>Lophotrochozoa</taxon>
        <taxon>Mollusca</taxon>
        <taxon>Bivalvia</taxon>
        <taxon>Autobranchia</taxon>
        <taxon>Pteriomorphia</taxon>
        <taxon>Pectinida</taxon>
        <taxon>Pectinoidea</taxon>
        <taxon>Pectinidae</taxon>
        <taxon>Mizuhopecten</taxon>
    </lineage>
</organism>
<dbReference type="InterPro" id="IPR036322">
    <property type="entry name" value="WD40_repeat_dom_sf"/>
</dbReference>
<dbReference type="InterPro" id="IPR001680">
    <property type="entry name" value="WD40_rpt"/>
</dbReference>
<proteinExistence type="predicted"/>
<keyword evidence="1 3" id="KW-0853">WD repeat</keyword>
<evidence type="ECO:0000313" key="6">
    <source>
        <dbReference type="Proteomes" id="UP000242188"/>
    </source>
</evidence>
<dbReference type="PROSITE" id="PS50082">
    <property type="entry name" value="WD_REPEATS_2"/>
    <property type="match status" value="2"/>
</dbReference>
<dbReference type="PANTHER" id="PTHR44666">
    <property type="entry name" value="WD REPEAT-CONTAINING PROTEIN 53"/>
    <property type="match status" value="1"/>
</dbReference>
<feature type="repeat" description="WD" evidence="3">
    <location>
        <begin position="342"/>
        <end position="382"/>
    </location>
</feature>
<dbReference type="SMART" id="SM00320">
    <property type="entry name" value="WD40"/>
    <property type="match status" value="6"/>
</dbReference>
<evidence type="ECO:0000256" key="1">
    <source>
        <dbReference type="ARBA" id="ARBA00022574"/>
    </source>
</evidence>
<dbReference type="PANTHER" id="PTHR44666:SF1">
    <property type="entry name" value="WD REPEAT-CONTAINING PROTEIN 53"/>
    <property type="match status" value="1"/>
</dbReference>
<dbReference type="InterPro" id="IPR019775">
    <property type="entry name" value="WD40_repeat_CS"/>
</dbReference>
<dbReference type="PROSITE" id="PS00678">
    <property type="entry name" value="WD_REPEATS_1"/>
    <property type="match status" value="1"/>
</dbReference>
<comment type="caution">
    <text evidence="5">The sequence shown here is derived from an EMBL/GenBank/DDBJ whole genome shotgun (WGS) entry which is preliminary data.</text>
</comment>
<feature type="region of interest" description="Disordered" evidence="4">
    <location>
        <begin position="385"/>
        <end position="410"/>
    </location>
</feature>
<dbReference type="AlphaFoldDB" id="A0A210QS02"/>
<accession>A0A210QS02</accession>
<dbReference type="InterPro" id="IPR015943">
    <property type="entry name" value="WD40/YVTN_repeat-like_dom_sf"/>
</dbReference>
<dbReference type="Proteomes" id="UP000242188">
    <property type="component" value="Unassembled WGS sequence"/>
</dbReference>
<dbReference type="SUPFAM" id="SSF50978">
    <property type="entry name" value="WD40 repeat-like"/>
    <property type="match status" value="1"/>
</dbReference>
<dbReference type="InterPro" id="IPR042453">
    <property type="entry name" value="WDR53"/>
</dbReference>
<dbReference type="Pfam" id="PF00400">
    <property type="entry name" value="WD40"/>
    <property type="match status" value="3"/>
</dbReference>
<dbReference type="EMBL" id="NEDP02002222">
    <property type="protein sequence ID" value="OWF51525.1"/>
    <property type="molecule type" value="Genomic_DNA"/>
</dbReference>
<evidence type="ECO:0000256" key="2">
    <source>
        <dbReference type="ARBA" id="ARBA00022737"/>
    </source>
</evidence>
<evidence type="ECO:0000313" key="5">
    <source>
        <dbReference type="EMBL" id="OWF51525.1"/>
    </source>
</evidence>
<feature type="repeat" description="WD" evidence="3">
    <location>
        <begin position="113"/>
        <end position="145"/>
    </location>
</feature>
<protein>
    <submittedName>
        <fullName evidence="5">WD repeat-containing protein 53</fullName>
    </submittedName>
</protein>
<dbReference type="Gene3D" id="2.130.10.10">
    <property type="entry name" value="YVTN repeat-like/Quinoprotein amine dehydrogenase"/>
    <property type="match status" value="2"/>
</dbReference>
<dbReference type="OrthoDB" id="2161379at2759"/>
<reference evidence="5 6" key="1">
    <citation type="journal article" date="2017" name="Nat. Ecol. Evol.">
        <title>Scallop genome provides insights into evolution of bilaterian karyotype and development.</title>
        <authorList>
            <person name="Wang S."/>
            <person name="Zhang J."/>
            <person name="Jiao W."/>
            <person name="Li J."/>
            <person name="Xun X."/>
            <person name="Sun Y."/>
            <person name="Guo X."/>
            <person name="Huan P."/>
            <person name="Dong B."/>
            <person name="Zhang L."/>
            <person name="Hu X."/>
            <person name="Sun X."/>
            <person name="Wang J."/>
            <person name="Zhao C."/>
            <person name="Wang Y."/>
            <person name="Wang D."/>
            <person name="Huang X."/>
            <person name="Wang R."/>
            <person name="Lv J."/>
            <person name="Li Y."/>
            <person name="Zhang Z."/>
            <person name="Liu B."/>
            <person name="Lu W."/>
            <person name="Hui Y."/>
            <person name="Liang J."/>
            <person name="Zhou Z."/>
            <person name="Hou R."/>
            <person name="Li X."/>
            <person name="Liu Y."/>
            <person name="Li H."/>
            <person name="Ning X."/>
            <person name="Lin Y."/>
            <person name="Zhao L."/>
            <person name="Xing Q."/>
            <person name="Dou J."/>
            <person name="Li Y."/>
            <person name="Mao J."/>
            <person name="Guo H."/>
            <person name="Dou H."/>
            <person name="Li T."/>
            <person name="Mu C."/>
            <person name="Jiang W."/>
            <person name="Fu Q."/>
            <person name="Fu X."/>
            <person name="Miao Y."/>
            <person name="Liu J."/>
            <person name="Yu Q."/>
            <person name="Li R."/>
            <person name="Liao H."/>
            <person name="Li X."/>
            <person name="Kong Y."/>
            <person name="Jiang Z."/>
            <person name="Chourrout D."/>
            <person name="Li R."/>
            <person name="Bao Z."/>
        </authorList>
    </citation>
    <scope>NUCLEOTIDE SEQUENCE [LARGE SCALE GENOMIC DNA]</scope>
    <source>
        <strain evidence="5 6">PY_sf001</strain>
    </source>
</reference>
<keyword evidence="6" id="KW-1185">Reference proteome</keyword>
<name>A0A210QS02_MIZYE</name>
<evidence type="ECO:0000256" key="3">
    <source>
        <dbReference type="PROSITE-ProRule" id="PRU00221"/>
    </source>
</evidence>
<evidence type="ECO:0000256" key="4">
    <source>
        <dbReference type="SAM" id="MobiDB-lite"/>
    </source>
</evidence>
<gene>
    <name evidence="5" type="ORF">KP79_PYT20528</name>
</gene>
<dbReference type="STRING" id="6573.A0A210QS02"/>